<evidence type="ECO:0000313" key="1">
    <source>
        <dbReference type="EMBL" id="KKL70198.1"/>
    </source>
</evidence>
<dbReference type="AlphaFoldDB" id="A0A0F9E823"/>
<dbReference type="EMBL" id="LAZR01025970">
    <property type="protein sequence ID" value="KKL70198.1"/>
    <property type="molecule type" value="Genomic_DNA"/>
</dbReference>
<name>A0A0F9E823_9ZZZZ</name>
<feature type="non-terminal residue" evidence="1">
    <location>
        <position position="1"/>
    </location>
</feature>
<accession>A0A0F9E823</accession>
<sequence length="198" mass="22626">YLDAYSKPQISTGDSLEVISKCPLIFNPGEENIAKIKQLFENSDIITAKRTFELEYDPRKSFDLLKEAIGKWTGRQVSKPTYESTKPFIAEVYYYILNQNVDPDLGHQEQIIIKVRVDEIMNVTTLNVGAEKNETVNGVLTNIWQLTNEKYGNVFGKSLESLHCPFCGTSVECLELDQDQVLCSNCGEKCRKKELRRF</sequence>
<reference evidence="1" key="1">
    <citation type="journal article" date="2015" name="Nature">
        <title>Complex archaea that bridge the gap between prokaryotes and eukaryotes.</title>
        <authorList>
            <person name="Spang A."/>
            <person name="Saw J.H."/>
            <person name="Jorgensen S.L."/>
            <person name="Zaremba-Niedzwiedzka K."/>
            <person name="Martijn J."/>
            <person name="Lind A.E."/>
            <person name="van Eijk R."/>
            <person name="Schleper C."/>
            <person name="Guy L."/>
            <person name="Ettema T.J."/>
        </authorList>
    </citation>
    <scope>NUCLEOTIDE SEQUENCE</scope>
</reference>
<organism evidence="1">
    <name type="scientific">marine sediment metagenome</name>
    <dbReference type="NCBI Taxonomy" id="412755"/>
    <lineage>
        <taxon>unclassified sequences</taxon>
        <taxon>metagenomes</taxon>
        <taxon>ecological metagenomes</taxon>
    </lineage>
</organism>
<comment type="caution">
    <text evidence="1">The sequence shown here is derived from an EMBL/GenBank/DDBJ whole genome shotgun (WGS) entry which is preliminary data.</text>
</comment>
<protein>
    <submittedName>
        <fullName evidence="1">Uncharacterized protein</fullName>
    </submittedName>
</protein>
<gene>
    <name evidence="1" type="ORF">LCGC14_2107290</name>
</gene>
<proteinExistence type="predicted"/>